<keyword evidence="1" id="KW-0614">Plasmid</keyword>
<dbReference type="SUPFAM" id="SSF54427">
    <property type="entry name" value="NTF2-like"/>
    <property type="match status" value="1"/>
</dbReference>
<dbReference type="InterPro" id="IPR032710">
    <property type="entry name" value="NTF2-like_dom_sf"/>
</dbReference>
<name>E0ULN1_GLOV7</name>
<protein>
    <submittedName>
        <fullName evidence="1">Uncharacterized protein</fullName>
    </submittedName>
</protein>
<gene>
    <name evidence="1" type="ordered locus">Cyan7822_6014</name>
</gene>
<dbReference type="EMBL" id="CP002199">
    <property type="protein sequence ID" value="ADN17861.1"/>
    <property type="molecule type" value="Genomic_DNA"/>
</dbReference>
<reference evidence="2" key="1">
    <citation type="journal article" date="2011" name="MBio">
        <title>Novel metabolic attributes of the genus Cyanothece, comprising a group of unicellular nitrogen-fixing Cyanobacteria.</title>
        <authorList>
            <person name="Bandyopadhyay A."/>
            <person name="Elvitigala T."/>
            <person name="Welsh E."/>
            <person name="Stockel J."/>
            <person name="Liberton M."/>
            <person name="Min H."/>
            <person name="Sherman L.A."/>
            <person name="Pakrasi H.B."/>
        </authorList>
    </citation>
    <scope>NUCLEOTIDE SEQUENCE [LARGE SCALE GENOMIC DNA]</scope>
    <source>
        <strain evidence="2">PCC 7822</strain>
        <plasmid evidence="2">Cy782201</plasmid>
    </source>
</reference>
<evidence type="ECO:0000313" key="2">
    <source>
        <dbReference type="Proteomes" id="UP000008206"/>
    </source>
</evidence>
<dbReference type="KEGG" id="cyj:Cyan7822_6014"/>
<keyword evidence="2" id="KW-1185">Reference proteome</keyword>
<evidence type="ECO:0000313" key="1">
    <source>
        <dbReference type="EMBL" id="ADN17861.1"/>
    </source>
</evidence>
<organism evidence="1 2">
    <name type="scientific">Gloeothece verrucosa (strain PCC 7822)</name>
    <name type="common">Cyanothece sp. (strain PCC 7822)</name>
    <dbReference type="NCBI Taxonomy" id="497965"/>
    <lineage>
        <taxon>Bacteria</taxon>
        <taxon>Bacillati</taxon>
        <taxon>Cyanobacteriota</taxon>
        <taxon>Cyanophyceae</taxon>
        <taxon>Oscillatoriophycideae</taxon>
        <taxon>Chroococcales</taxon>
        <taxon>Aphanothecaceae</taxon>
        <taxon>Gloeothece</taxon>
        <taxon>Gloeothece verrucosa</taxon>
    </lineage>
</organism>
<geneLocation type="plasmid" evidence="1 2">
    <name>Cy782201</name>
</geneLocation>
<dbReference type="AlphaFoldDB" id="E0ULN1"/>
<dbReference type="HOGENOM" id="CLU_1446984_0_0_3"/>
<accession>E0ULN1</accession>
<proteinExistence type="predicted"/>
<sequence length="212" mass="25019">MLEQQFSQSLSQEFNQRTLNYKQASQSRTNYYKDLTADYSRPGLVNQELAAKLIKRAEEIVDLKEKVLPLIGSDYTIEQIEKENQEWWPTHCEALRQGRGDILTGEYREDLVYLCQDGPYYGLEQQKEREQHWWALIAQPGVTMCWPIVMFHGEVTYFEWKCVDDETNETIAKGNVTWVRRGHRGACYLKTEQLTFYRDVFAPEFLLKLITT</sequence>
<dbReference type="RefSeq" id="WP_013334611.1">
    <property type="nucleotide sequence ID" value="NC_014533.1"/>
</dbReference>
<dbReference type="Proteomes" id="UP000008206">
    <property type="component" value="Plasmid Cy782201"/>
</dbReference>